<dbReference type="OMA" id="QCAISES"/>
<sequence>ASDRLQLLVVQRLQELAKTHIAETAYKIRTSIGKAIQKRSSAIRTALERYNTLAAKMDPPATQIKWDDIIEYTFLSELDILKHSYSQANVREQPWAQPINRDAATKHFKILRAREEITRLNVEAGRLRAWVLTENADIEQHEKRLKEVKPPLSAALAARFTGRIRANKVHLAKLNMLECLPGYTG</sequence>
<dbReference type="AlphaFoldDB" id="A0A5M3MNT2"/>
<dbReference type="EMBL" id="JH711579">
    <property type="protein sequence ID" value="EIW80686.1"/>
    <property type="molecule type" value="Genomic_DNA"/>
</dbReference>
<dbReference type="KEGG" id="cput:CONPUDRAFT_24180"/>
<feature type="non-terminal residue" evidence="1">
    <location>
        <position position="1"/>
    </location>
</feature>
<proteinExistence type="predicted"/>
<keyword evidence="2" id="KW-1185">Reference proteome</keyword>
<evidence type="ECO:0000313" key="1">
    <source>
        <dbReference type="EMBL" id="EIW80686.1"/>
    </source>
</evidence>
<dbReference type="OrthoDB" id="2676448at2759"/>
<dbReference type="Proteomes" id="UP000053558">
    <property type="component" value="Unassembled WGS sequence"/>
</dbReference>
<organism evidence="1 2">
    <name type="scientific">Coniophora puteana (strain RWD-64-598)</name>
    <name type="common">Brown rot fungus</name>
    <dbReference type="NCBI Taxonomy" id="741705"/>
    <lineage>
        <taxon>Eukaryota</taxon>
        <taxon>Fungi</taxon>
        <taxon>Dikarya</taxon>
        <taxon>Basidiomycota</taxon>
        <taxon>Agaricomycotina</taxon>
        <taxon>Agaricomycetes</taxon>
        <taxon>Agaricomycetidae</taxon>
        <taxon>Boletales</taxon>
        <taxon>Coniophorineae</taxon>
        <taxon>Coniophoraceae</taxon>
        <taxon>Coniophora</taxon>
    </lineage>
</organism>
<comment type="caution">
    <text evidence="1">The sequence shown here is derived from an EMBL/GenBank/DDBJ whole genome shotgun (WGS) entry which is preliminary data.</text>
</comment>
<protein>
    <submittedName>
        <fullName evidence="1">Uncharacterized protein</fullName>
    </submittedName>
</protein>
<name>A0A5M3MNT2_CONPW</name>
<reference evidence="2" key="1">
    <citation type="journal article" date="2012" name="Science">
        <title>The Paleozoic origin of enzymatic lignin decomposition reconstructed from 31 fungal genomes.</title>
        <authorList>
            <person name="Floudas D."/>
            <person name="Binder M."/>
            <person name="Riley R."/>
            <person name="Barry K."/>
            <person name="Blanchette R.A."/>
            <person name="Henrissat B."/>
            <person name="Martinez A.T."/>
            <person name="Otillar R."/>
            <person name="Spatafora J.W."/>
            <person name="Yadav J.S."/>
            <person name="Aerts A."/>
            <person name="Benoit I."/>
            <person name="Boyd A."/>
            <person name="Carlson A."/>
            <person name="Copeland A."/>
            <person name="Coutinho P.M."/>
            <person name="de Vries R.P."/>
            <person name="Ferreira P."/>
            <person name="Findley K."/>
            <person name="Foster B."/>
            <person name="Gaskell J."/>
            <person name="Glotzer D."/>
            <person name="Gorecki P."/>
            <person name="Heitman J."/>
            <person name="Hesse C."/>
            <person name="Hori C."/>
            <person name="Igarashi K."/>
            <person name="Jurgens J.A."/>
            <person name="Kallen N."/>
            <person name="Kersten P."/>
            <person name="Kohler A."/>
            <person name="Kuees U."/>
            <person name="Kumar T.K.A."/>
            <person name="Kuo A."/>
            <person name="LaButti K."/>
            <person name="Larrondo L.F."/>
            <person name="Lindquist E."/>
            <person name="Ling A."/>
            <person name="Lombard V."/>
            <person name="Lucas S."/>
            <person name="Lundell T."/>
            <person name="Martin R."/>
            <person name="McLaughlin D.J."/>
            <person name="Morgenstern I."/>
            <person name="Morin E."/>
            <person name="Murat C."/>
            <person name="Nagy L.G."/>
            <person name="Nolan M."/>
            <person name="Ohm R.A."/>
            <person name="Patyshakuliyeva A."/>
            <person name="Rokas A."/>
            <person name="Ruiz-Duenas F.J."/>
            <person name="Sabat G."/>
            <person name="Salamov A."/>
            <person name="Samejima M."/>
            <person name="Schmutz J."/>
            <person name="Slot J.C."/>
            <person name="St John F."/>
            <person name="Stenlid J."/>
            <person name="Sun H."/>
            <person name="Sun S."/>
            <person name="Syed K."/>
            <person name="Tsang A."/>
            <person name="Wiebenga A."/>
            <person name="Young D."/>
            <person name="Pisabarro A."/>
            <person name="Eastwood D.C."/>
            <person name="Martin F."/>
            <person name="Cullen D."/>
            <person name="Grigoriev I.V."/>
            <person name="Hibbett D.S."/>
        </authorList>
    </citation>
    <scope>NUCLEOTIDE SEQUENCE [LARGE SCALE GENOMIC DNA]</scope>
    <source>
        <strain evidence="2">RWD-64-598 SS2</strain>
    </source>
</reference>
<dbReference type="RefSeq" id="XP_007768956.1">
    <property type="nucleotide sequence ID" value="XM_007770766.1"/>
</dbReference>
<evidence type="ECO:0000313" key="2">
    <source>
        <dbReference type="Proteomes" id="UP000053558"/>
    </source>
</evidence>
<dbReference type="GeneID" id="19206573"/>
<accession>A0A5M3MNT2</accession>
<gene>
    <name evidence="1" type="ORF">CONPUDRAFT_24180</name>
</gene>
<feature type="non-terminal residue" evidence="1">
    <location>
        <position position="185"/>
    </location>
</feature>